<dbReference type="InterPro" id="IPR050466">
    <property type="entry name" value="Carboxylest/Gibb_receptor"/>
</dbReference>
<dbReference type="EMBL" id="KN824995">
    <property type="protein sequence ID" value="KIK96276.1"/>
    <property type="molecule type" value="Genomic_DNA"/>
</dbReference>
<evidence type="ECO:0000313" key="3">
    <source>
        <dbReference type="EMBL" id="KIK96276.1"/>
    </source>
</evidence>
<dbReference type="InParanoid" id="A0A0D0DZV4"/>
<name>A0A0D0DZV4_9AGAM</name>
<dbReference type="PANTHER" id="PTHR23024">
    <property type="entry name" value="ARYLACETAMIDE DEACETYLASE"/>
    <property type="match status" value="1"/>
</dbReference>
<dbReference type="STRING" id="930991.A0A0D0DZV4"/>
<sequence>MGPKHPKQGDSTRGCRNPEGTPPESGWPVDWWYHGAGGWTLGSISADNAFCSRSKRVVPTVDYRLAPEHPYPVAVEYDKGLSLLGIYPARIALGGSSAGRNLVAIVSSLLLPSLSCWHR</sequence>
<feature type="domain" description="Alpha/beta hydrolase fold-3" evidence="2">
    <location>
        <begin position="32"/>
        <end position="108"/>
    </location>
</feature>
<dbReference type="Proteomes" id="UP000054538">
    <property type="component" value="Unassembled WGS sequence"/>
</dbReference>
<proteinExistence type="predicted"/>
<dbReference type="Gene3D" id="3.40.50.1820">
    <property type="entry name" value="alpha/beta hydrolase"/>
    <property type="match status" value="1"/>
</dbReference>
<dbReference type="HOGENOM" id="CLU_2062229_0_0_1"/>
<feature type="region of interest" description="Disordered" evidence="1">
    <location>
        <begin position="1"/>
        <end position="26"/>
    </location>
</feature>
<gene>
    <name evidence="3" type="ORF">PAXRUDRAFT_772670</name>
</gene>
<reference evidence="4" key="2">
    <citation type="submission" date="2015-01" db="EMBL/GenBank/DDBJ databases">
        <title>Evolutionary Origins and Diversification of the Mycorrhizal Mutualists.</title>
        <authorList>
            <consortium name="DOE Joint Genome Institute"/>
            <consortium name="Mycorrhizal Genomics Consortium"/>
            <person name="Kohler A."/>
            <person name="Kuo A."/>
            <person name="Nagy L.G."/>
            <person name="Floudas D."/>
            <person name="Copeland A."/>
            <person name="Barry K.W."/>
            <person name="Cichocki N."/>
            <person name="Veneault-Fourrey C."/>
            <person name="LaButti K."/>
            <person name="Lindquist E.A."/>
            <person name="Lipzen A."/>
            <person name="Lundell T."/>
            <person name="Morin E."/>
            <person name="Murat C."/>
            <person name="Riley R."/>
            <person name="Ohm R."/>
            <person name="Sun H."/>
            <person name="Tunlid A."/>
            <person name="Henrissat B."/>
            <person name="Grigoriev I.V."/>
            <person name="Hibbett D.S."/>
            <person name="Martin F."/>
        </authorList>
    </citation>
    <scope>NUCLEOTIDE SEQUENCE [LARGE SCALE GENOMIC DNA]</scope>
    <source>
        <strain evidence="4">Ve08.2h10</strain>
    </source>
</reference>
<dbReference type="GO" id="GO:0016787">
    <property type="term" value="F:hydrolase activity"/>
    <property type="evidence" value="ECO:0007669"/>
    <property type="project" value="InterPro"/>
</dbReference>
<organism evidence="3 4">
    <name type="scientific">Paxillus rubicundulus Ve08.2h10</name>
    <dbReference type="NCBI Taxonomy" id="930991"/>
    <lineage>
        <taxon>Eukaryota</taxon>
        <taxon>Fungi</taxon>
        <taxon>Dikarya</taxon>
        <taxon>Basidiomycota</taxon>
        <taxon>Agaricomycotina</taxon>
        <taxon>Agaricomycetes</taxon>
        <taxon>Agaricomycetidae</taxon>
        <taxon>Boletales</taxon>
        <taxon>Paxilineae</taxon>
        <taxon>Paxillaceae</taxon>
        <taxon>Paxillus</taxon>
    </lineage>
</organism>
<dbReference type="PANTHER" id="PTHR23024:SF24">
    <property type="entry name" value="ALPHA_BETA HYDROLASE FOLD-3 DOMAIN-CONTAINING PROTEIN"/>
    <property type="match status" value="1"/>
</dbReference>
<evidence type="ECO:0000313" key="4">
    <source>
        <dbReference type="Proteomes" id="UP000054538"/>
    </source>
</evidence>
<dbReference type="InterPro" id="IPR029058">
    <property type="entry name" value="AB_hydrolase_fold"/>
</dbReference>
<evidence type="ECO:0000256" key="1">
    <source>
        <dbReference type="SAM" id="MobiDB-lite"/>
    </source>
</evidence>
<dbReference type="OrthoDB" id="408631at2759"/>
<dbReference type="AlphaFoldDB" id="A0A0D0DZV4"/>
<reference evidence="3 4" key="1">
    <citation type="submission" date="2014-04" db="EMBL/GenBank/DDBJ databases">
        <authorList>
            <consortium name="DOE Joint Genome Institute"/>
            <person name="Kuo A."/>
            <person name="Kohler A."/>
            <person name="Jargeat P."/>
            <person name="Nagy L.G."/>
            <person name="Floudas D."/>
            <person name="Copeland A."/>
            <person name="Barry K.W."/>
            <person name="Cichocki N."/>
            <person name="Veneault-Fourrey C."/>
            <person name="LaButti K."/>
            <person name="Lindquist E.A."/>
            <person name="Lipzen A."/>
            <person name="Lundell T."/>
            <person name="Morin E."/>
            <person name="Murat C."/>
            <person name="Sun H."/>
            <person name="Tunlid A."/>
            <person name="Henrissat B."/>
            <person name="Grigoriev I.V."/>
            <person name="Hibbett D.S."/>
            <person name="Martin F."/>
            <person name="Nordberg H.P."/>
            <person name="Cantor M.N."/>
            <person name="Hua S.X."/>
        </authorList>
    </citation>
    <scope>NUCLEOTIDE SEQUENCE [LARGE SCALE GENOMIC DNA]</scope>
    <source>
        <strain evidence="3 4">Ve08.2h10</strain>
    </source>
</reference>
<dbReference type="SUPFAM" id="SSF53474">
    <property type="entry name" value="alpha/beta-Hydrolases"/>
    <property type="match status" value="1"/>
</dbReference>
<keyword evidence="4" id="KW-1185">Reference proteome</keyword>
<evidence type="ECO:0000259" key="2">
    <source>
        <dbReference type="Pfam" id="PF07859"/>
    </source>
</evidence>
<protein>
    <recommendedName>
        <fullName evidence="2">Alpha/beta hydrolase fold-3 domain-containing protein</fullName>
    </recommendedName>
</protein>
<dbReference type="Pfam" id="PF07859">
    <property type="entry name" value="Abhydrolase_3"/>
    <property type="match status" value="1"/>
</dbReference>
<accession>A0A0D0DZV4</accession>
<dbReference type="InterPro" id="IPR013094">
    <property type="entry name" value="AB_hydrolase_3"/>
</dbReference>